<sequence>MTGIVEVDRFLRPAPDLSAVKGKSAQTAVLVSDSDKYLLPSPMTVAQQLAAAIDAQILVSVGKGHFSPASGLRALPELAAWVKANIDP</sequence>
<dbReference type="Gene3D" id="3.40.50.1820">
    <property type="entry name" value="alpha/beta hydrolase"/>
    <property type="match status" value="1"/>
</dbReference>
<organism evidence="1 2">
    <name type="scientific">Lysobacter daejeonensis GH1-9</name>
    <dbReference type="NCBI Taxonomy" id="1385517"/>
    <lineage>
        <taxon>Bacteria</taxon>
        <taxon>Pseudomonadati</taxon>
        <taxon>Pseudomonadota</taxon>
        <taxon>Gammaproteobacteria</taxon>
        <taxon>Lysobacterales</taxon>
        <taxon>Lysobacteraceae</taxon>
        <taxon>Aerolutibacter</taxon>
    </lineage>
</organism>
<dbReference type="AlphaFoldDB" id="A0A0A0EZ39"/>
<dbReference type="InterPro" id="IPR029058">
    <property type="entry name" value="AB_hydrolase_fold"/>
</dbReference>
<dbReference type="Proteomes" id="UP000029998">
    <property type="component" value="Unassembled WGS sequence"/>
</dbReference>
<evidence type="ECO:0000313" key="1">
    <source>
        <dbReference type="EMBL" id="KGM56226.1"/>
    </source>
</evidence>
<keyword evidence="2" id="KW-1185">Reference proteome</keyword>
<accession>A0A0A0EZ39</accession>
<name>A0A0A0EZ39_9GAMM</name>
<dbReference type="eggNOG" id="COG3545">
    <property type="taxonomic scope" value="Bacteria"/>
</dbReference>
<dbReference type="EMBL" id="AVPU01000001">
    <property type="protein sequence ID" value="KGM56226.1"/>
    <property type="molecule type" value="Genomic_DNA"/>
</dbReference>
<reference evidence="1 2" key="1">
    <citation type="submission" date="2013-08" db="EMBL/GenBank/DDBJ databases">
        <title>Genome sequencing of Lysobacter.</title>
        <authorList>
            <person name="Zhang S."/>
            <person name="Wang G."/>
        </authorList>
    </citation>
    <scope>NUCLEOTIDE SEQUENCE [LARGE SCALE GENOMIC DNA]</scope>
    <source>
        <strain evidence="1 2">GH1-9</strain>
    </source>
</reference>
<protein>
    <submittedName>
        <fullName evidence="1">Uncharacterized protein</fullName>
    </submittedName>
</protein>
<comment type="caution">
    <text evidence="1">The sequence shown here is derived from an EMBL/GenBank/DDBJ whole genome shotgun (WGS) entry which is preliminary data.</text>
</comment>
<proteinExistence type="predicted"/>
<evidence type="ECO:0000313" key="2">
    <source>
        <dbReference type="Proteomes" id="UP000029998"/>
    </source>
</evidence>
<gene>
    <name evidence="1" type="ORF">N800_08410</name>
</gene>